<feature type="region of interest" description="Disordered" evidence="8">
    <location>
        <begin position="1072"/>
        <end position="1102"/>
    </location>
</feature>
<keyword evidence="2" id="KW-0433">Leucine-rich repeat</keyword>
<dbReference type="FunCoup" id="A0A2R6R0P5">
    <property type="interactions" value="276"/>
</dbReference>
<protein>
    <recommendedName>
        <fullName evidence="1">ADP-ribosyl cyclase/cyclic ADP-ribose hydrolase</fullName>
        <ecNumber evidence="1">3.2.2.6</ecNumber>
    </recommendedName>
</protein>
<dbReference type="InterPro" id="IPR045344">
    <property type="entry name" value="C-JID"/>
</dbReference>
<dbReference type="InterPro" id="IPR000157">
    <property type="entry name" value="TIR_dom"/>
</dbReference>
<dbReference type="Pfam" id="PF00931">
    <property type="entry name" value="NB-ARC"/>
    <property type="match status" value="1"/>
</dbReference>
<comment type="catalytic activity">
    <reaction evidence="7">
        <text>NAD(+) + H2O = ADP-D-ribose + nicotinamide + H(+)</text>
        <dbReference type="Rhea" id="RHEA:16301"/>
        <dbReference type="ChEBI" id="CHEBI:15377"/>
        <dbReference type="ChEBI" id="CHEBI:15378"/>
        <dbReference type="ChEBI" id="CHEBI:17154"/>
        <dbReference type="ChEBI" id="CHEBI:57540"/>
        <dbReference type="ChEBI" id="CHEBI:57967"/>
        <dbReference type="EC" id="3.2.2.6"/>
    </reaction>
    <physiologicalReaction direction="left-to-right" evidence="7">
        <dbReference type="Rhea" id="RHEA:16302"/>
    </physiologicalReaction>
</comment>
<reference evidence="10 11" key="1">
    <citation type="submission" date="2017-07" db="EMBL/GenBank/DDBJ databases">
        <title>An improved, manually edited Actinidia chinensis var. chinensis (kiwifruit) genome highlights the challenges associated with draft genomes and gene prediction in plants.</title>
        <authorList>
            <person name="Pilkington S."/>
            <person name="Crowhurst R."/>
            <person name="Hilario E."/>
            <person name="Nardozza S."/>
            <person name="Fraser L."/>
            <person name="Peng Y."/>
            <person name="Gunaseelan K."/>
            <person name="Simpson R."/>
            <person name="Tahir J."/>
            <person name="Deroles S."/>
            <person name="Templeton K."/>
            <person name="Luo Z."/>
            <person name="Davy M."/>
            <person name="Cheng C."/>
            <person name="Mcneilage M."/>
            <person name="Scaglione D."/>
            <person name="Liu Y."/>
            <person name="Zhang Q."/>
            <person name="Datson P."/>
            <person name="De Silva N."/>
            <person name="Gardiner S."/>
            <person name="Bassett H."/>
            <person name="Chagne D."/>
            <person name="Mccallum J."/>
            <person name="Dzierzon H."/>
            <person name="Deng C."/>
            <person name="Wang Y.-Y."/>
            <person name="Barron N."/>
            <person name="Manako K."/>
            <person name="Bowen J."/>
            <person name="Foster T."/>
            <person name="Erridge Z."/>
            <person name="Tiffin H."/>
            <person name="Waite C."/>
            <person name="Davies K."/>
            <person name="Grierson E."/>
            <person name="Laing W."/>
            <person name="Kirk R."/>
            <person name="Chen X."/>
            <person name="Wood M."/>
            <person name="Montefiori M."/>
            <person name="Brummell D."/>
            <person name="Schwinn K."/>
            <person name="Catanach A."/>
            <person name="Fullerton C."/>
            <person name="Li D."/>
            <person name="Meiyalaghan S."/>
            <person name="Nieuwenhuizen N."/>
            <person name="Read N."/>
            <person name="Prakash R."/>
            <person name="Hunter D."/>
            <person name="Zhang H."/>
            <person name="Mckenzie M."/>
            <person name="Knabel M."/>
            <person name="Harris A."/>
            <person name="Allan A."/>
            <person name="Chen A."/>
            <person name="Janssen B."/>
            <person name="Plunkett B."/>
            <person name="Dwamena C."/>
            <person name="Voogd C."/>
            <person name="Leif D."/>
            <person name="Lafferty D."/>
            <person name="Souleyre E."/>
            <person name="Varkonyi-Gasic E."/>
            <person name="Gambi F."/>
            <person name="Hanley J."/>
            <person name="Yao J.-L."/>
            <person name="Cheung J."/>
            <person name="David K."/>
            <person name="Warren B."/>
            <person name="Marsh K."/>
            <person name="Snowden K."/>
            <person name="Lin-Wang K."/>
            <person name="Brian L."/>
            <person name="Martinez-Sanchez M."/>
            <person name="Wang M."/>
            <person name="Ileperuma N."/>
            <person name="Macnee N."/>
            <person name="Campin R."/>
            <person name="Mcatee P."/>
            <person name="Drummond R."/>
            <person name="Espley R."/>
            <person name="Ireland H."/>
            <person name="Wu R."/>
            <person name="Atkinson R."/>
            <person name="Karunairetnam S."/>
            <person name="Bulley S."/>
            <person name="Chunkath S."/>
            <person name="Hanley Z."/>
            <person name="Storey R."/>
            <person name="Thrimawithana A."/>
            <person name="Thomson S."/>
            <person name="David C."/>
            <person name="Testolin R."/>
        </authorList>
    </citation>
    <scope>NUCLEOTIDE SEQUENCE [LARGE SCALE GENOMIC DNA]</scope>
    <source>
        <strain evidence="11">cv. Red5</strain>
        <tissue evidence="10">Young leaf</tissue>
    </source>
</reference>
<dbReference type="InterPro" id="IPR044974">
    <property type="entry name" value="Disease_R_plants"/>
</dbReference>
<dbReference type="GO" id="GO:0061809">
    <property type="term" value="F:NAD+ nucleosidase activity, cyclic ADP-ribose generating"/>
    <property type="evidence" value="ECO:0007669"/>
    <property type="project" value="UniProtKB-EC"/>
</dbReference>
<dbReference type="Gene3D" id="3.40.50.10140">
    <property type="entry name" value="Toll/interleukin-1 receptor homology (TIR) domain"/>
    <property type="match status" value="1"/>
</dbReference>
<sequence length="1128" mass="128198">MAAKGTQADSISSSTLLWNHDVFLSFRGEDTRETFTHHLYNALVQAGIYTFLDDEELRRGHDISSGLLKAIEESRISIIVFSRNYANSRWCLDELVKILECKRNLGQLVLPIFYDVDPSDVRKQTGSFAEAFASHEKRFVDQMEKVKRWRAALTEVANLSGWDLQNVENEHEGKFIRKIVEEVLCKVKYQTSLLAVHPVGIDSRVSDINSLLSIGSDDVRMIGIYGMGGIGKTTLAKAVYNPILLQFEGHCFLANIREVAGQPNGLVQLQEQLLSELLQKSYPKIGNVDRGKFLIRERLKSKRVLIVLDDLGESNQLDSLAGNRDWFGSGSRIIITTREEDLLKKLNDNEKYEAEQLYPPEDLQLFSWHAFRETKPAEHYAELANGIVRYAEGVPLVLEVLGSYLHKKSMQEWESAFKKLQHVPNNDIQKKLRISFDALSDEDVKGIFLDIACFFIGTDKDYAITILDGCGFFSKVGIRDLISRRLLTINGENGLRMHDVIRDMGREIVREESPKEPGKRSRLWFHKDVCNVLQKNTGTELVEGFILALPELKEIHWNTKSFARMHNLRLLQINHVHLSGDFEHLSEELRWLCWHNCPLEFLPSNLHLENLVALDMQFSNIKELWQDEDVKFLESLEILNLSHSKYLTKTPNFSGLPSLKQLLLEGCTSLREVHTSIGLLDELVYWNLKDCKNLRDLPSSICKLKSLKYLNLTGCSNLEELPEHFGDMENLTGLLANGTAIRQLPSSFGLLKNLENLSLCNRRFPTKSWVSHFLHWVSPRKSPDSNRFLPSTISGLCSLTRLVLCDSNLSDTDIQVDLGSLSSLQELHLARNNFHNLPSCLSKLRKLKVLWFDHCTNLQSLPEFPPNLRSLYARGCISLEKLSNLSNLETSPVFILSDCYKLTEIPGLDSLNSVGVMHMNGCSSLANAFNDSLFKGQSDYGGILLPGSELPSWFSHRTMGSSISFHMPLQSEDRFEGITIGFVYASREERPEMGLPPIAVFTSQTNGELWRYSSSNKVSGTREEHLMVWYVTKSYFRHLIKSGDQVEVSVIDILPGKPWQVKKCGFHLKYKPDNDQDQSASGTKDIEGNELMENVHVKRQRDVDLVQTNCDSSIEEAPGKRSKMEPDQ</sequence>
<dbReference type="InterPro" id="IPR058192">
    <property type="entry name" value="WHD_ROQ1-like"/>
</dbReference>
<feature type="domain" description="TIR" evidence="9">
    <location>
        <begin position="18"/>
        <end position="187"/>
    </location>
</feature>
<accession>A0A2R6R0P5</accession>
<dbReference type="GO" id="GO:0007165">
    <property type="term" value="P:signal transduction"/>
    <property type="evidence" value="ECO:0007669"/>
    <property type="project" value="InterPro"/>
</dbReference>
<dbReference type="EMBL" id="NKQK01000011">
    <property type="protein sequence ID" value="PSS18206.1"/>
    <property type="molecule type" value="Genomic_DNA"/>
</dbReference>
<evidence type="ECO:0000313" key="11">
    <source>
        <dbReference type="Proteomes" id="UP000241394"/>
    </source>
</evidence>
<dbReference type="AlphaFoldDB" id="A0A2R6R0P5"/>
<keyword evidence="3" id="KW-0677">Repeat</keyword>
<keyword evidence="4" id="KW-0378">Hydrolase</keyword>
<evidence type="ECO:0000256" key="4">
    <source>
        <dbReference type="ARBA" id="ARBA00022801"/>
    </source>
</evidence>
<dbReference type="Pfam" id="PF23598">
    <property type="entry name" value="LRR_14"/>
    <property type="match status" value="1"/>
</dbReference>
<keyword evidence="6" id="KW-0520">NAD</keyword>
<evidence type="ECO:0000259" key="9">
    <source>
        <dbReference type="PROSITE" id="PS50104"/>
    </source>
</evidence>
<dbReference type="Proteomes" id="UP000241394">
    <property type="component" value="Chromosome LG11"/>
</dbReference>
<dbReference type="InParanoid" id="A0A2R6R0P5"/>
<dbReference type="SUPFAM" id="SSF52058">
    <property type="entry name" value="L domain-like"/>
    <property type="match status" value="1"/>
</dbReference>
<dbReference type="InterPro" id="IPR055414">
    <property type="entry name" value="LRR_R13L4/SHOC2-like"/>
</dbReference>
<dbReference type="SMART" id="SM00255">
    <property type="entry name" value="TIR"/>
    <property type="match status" value="1"/>
</dbReference>
<evidence type="ECO:0000256" key="2">
    <source>
        <dbReference type="ARBA" id="ARBA00022614"/>
    </source>
</evidence>
<comment type="caution">
    <text evidence="10">The sequence shown here is derived from an EMBL/GenBank/DDBJ whole genome shotgun (WGS) entry which is preliminary data.</text>
</comment>
<dbReference type="SUPFAM" id="SSF52200">
    <property type="entry name" value="Toll/Interleukin receptor TIR domain"/>
    <property type="match status" value="1"/>
</dbReference>
<name>A0A2R6R0P5_ACTCC</name>
<dbReference type="Gramene" id="PSS18206">
    <property type="protein sequence ID" value="PSS18206"/>
    <property type="gene ID" value="CEY00_Acc12912"/>
</dbReference>
<dbReference type="Pfam" id="PF20160">
    <property type="entry name" value="C-JID"/>
    <property type="match status" value="1"/>
</dbReference>
<dbReference type="InterPro" id="IPR035897">
    <property type="entry name" value="Toll_tir_struct_dom_sf"/>
</dbReference>
<dbReference type="GO" id="GO:0043531">
    <property type="term" value="F:ADP binding"/>
    <property type="evidence" value="ECO:0007669"/>
    <property type="project" value="InterPro"/>
</dbReference>
<dbReference type="FunFam" id="3.40.50.10140:FF:000007">
    <property type="entry name" value="Disease resistance protein (TIR-NBS-LRR class)"/>
    <property type="match status" value="1"/>
</dbReference>
<dbReference type="OMA" id="WISAFRI"/>
<dbReference type="InterPro" id="IPR032675">
    <property type="entry name" value="LRR_dom_sf"/>
</dbReference>
<dbReference type="GO" id="GO:0051707">
    <property type="term" value="P:response to other organism"/>
    <property type="evidence" value="ECO:0007669"/>
    <property type="project" value="UniProtKB-ARBA"/>
</dbReference>
<dbReference type="Gene3D" id="3.80.10.10">
    <property type="entry name" value="Ribonuclease Inhibitor"/>
    <property type="match status" value="2"/>
</dbReference>
<evidence type="ECO:0000256" key="6">
    <source>
        <dbReference type="ARBA" id="ARBA00023027"/>
    </source>
</evidence>
<organism evidence="10 11">
    <name type="scientific">Actinidia chinensis var. chinensis</name>
    <name type="common">Chinese soft-hair kiwi</name>
    <dbReference type="NCBI Taxonomy" id="1590841"/>
    <lineage>
        <taxon>Eukaryota</taxon>
        <taxon>Viridiplantae</taxon>
        <taxon>Streptophyta</taxon>
        <taxon>Embryophyta</taxon>
        <taxon>Tracheophyta</taxon>
        <taxon>Spermatophyta</taxon>
        <taxon>Magnoliopsida</taxon>
        <taxon>eudicotyledons</taxon>
        <taxon>Gunneridae</taxon>
        <taxon>Pentapetalae</taxon>
        <taxon>asterids</taxon>
        <taxon>Ericales</taxon>
        <taxon>Actinidiaceae</taxon>
        <taxon>Actinidia</taxon>
    </lineage>
</organism>
<evidence type="ECO:0000313" key="10">
    <source>
        <dbReference type="EMBL" id="PSS18206.1"/>
    </source>
</evidence>
<dbReference type="InterPro" id="IPR027417">
    <property type="entry name" value="P-loop_NTPase"/>
</dbReference>
<reference evidence="11" key="2">
    <citation type="journal article" date="2018" name="BMC Genomics">
        <title>A manually annotated Actinidia chinensis var. chinensis (kiwifruit) genome highlights the challenges associated with draft genomes and gene prediction in plants.</title>
        <authorList>
            <person name="Pilkington S.M."/>
            <person name="Crowhurst R."/>
            <person name="Hilario E."/>
            <person name="Nardozza S."/>
            <person name="Fraser L."/>
            <person name="Peng Y."/>
            <person name="Gunaseelan K."/>
            <person name="Simpson R."/>
            <person name="Tahir J."/>
            <person name="Deroles S.C."/>
            <person name="Templeton K."/>
            <person name="Luo Z."/>
            <person name="Davy M."/>
            <person name="Cheng C."/>
            <person name="McNeilage M."/>
            <person name="Scaglione D."/>
            <person name="Liu Y."/>
            <person name="Zhang Q."/>
            <person name="Datson P."/>
            <person name="De Silva N."/>
            <person name="Gardiner S.E."/>
            <person name="Bassett H."/>
            <person name="Chagne D."/>
            <person name="McCallum J."/>
            <person name="Dzierzon H."/>
            <person name="Deng C."/>
            <person name="Wang Y.Y."/>
            <person name="Barron L."/>
            <person name="Manako K."/>
            <person name="Bowen J."/>
            <person name="Foster T.M."/>
            <person name="Erridge Z.A."/>
            <person name="Tiffin H."/>
            <person name="Waite C.N."/>
            <person name="Davies K.M."/>
            <person name="Grierson E.P."/>
            <person name="Laing W.A."/>
            <person name="Kirk R."/>
            <person name="Chen X."/>
            <person name="Wood M."/>
            <person name="Montefiori M."/>
            <person name="Brummell D.A."/>
            <person name="Schwinn K.E."/>
            <person name="Catanach A."/>
            <person name="Fullerton C."/>
            <person name="Li D."/>
            <person name="Meiyalaghan S."/>
            <person name="Nieuwenhuizen N."/>
            <person name="Read N."/>
            <person name="Prakash R."/>
            <person name="Hunter D."/>
            <person name="Zhang H."/>
            <person name="McKenzie M."/>
            <person name="Knabel M."/>
            <person name="Harris A."/>
            <person name="Allan A.C."/>
            <person name="Gleave A."/>
            <person name="Chen A."/>
            <person name="Janssen B.J."/>
            <person name="Plunkett B."/>
            <person name="Ampomah-Dwamena C."/>
            <person name="Voogd C."/>
            <person name="Leif D."/>
            <person name="Lafferty D."/>
            <person name="Souleyre E.J.F."/>
            <person name="Varkonyi-Gasic E."/>
            <person name="Gambi F."/>
            <person name="Hanley J."/>
            <person name="Yao J.L."/>
            <person name="Cheung J."/>
            <person name="David K.M."/>
            <person name="Warren B."/>
            <person name="Marsh K."/>
            <person name="Snowden K.C."/>
            <person name="Lin-Wang K."/>
            <person name="Brian L."/>
            <person name="Martinez-Sanchez M."/>
            <person name="Wang M."/>
            <person name="Ileperuma N."/>
            <person name="Macnee N."/>
            <person name="Campin R."/>
            <person name="McAtee P."/>
            <person name="Drummond R.S.M."/>
            <person name="Espley R.V."/>
            <person name="Ireland H.S."/>
            <person name="Wu R."/>
            <person name="Atkinson R.G."/>
            <person name="Karunairetnam S."/>
            <person name="Bulley S."/>
            <person name="Chunkath S."/>
            <person name="Hanley Z."/>
            <person name="Storey R."/>
            <person name="Thrimawithana A.H."/>
            <person name="Thomson S."/>
            <person name="David C."/>
            <person name="Testolin R."/>
            <person name="Huang H."/>
            <person name="Hellens R.P."/>
            <person name="Schaffer R.J."/>
        </authorList>
    </citation>
    <scope>NUCLEOTIDE SEQUENCE [LARGE SCALE GENOMIC DNA]</scope>
    <source>
        <strain evidence="11">cv. Red5</strain>
    </source>
</reference>
<evidence type="ECO:0000256" key="7">
    <source>
        <dbReference type="ARBA" id="ARBA00047304"/>
    </source>
</evidence>
<proteinExistence type="predicted"/>
<dbReference type="InterPro" id="IPR042197">
    <property type="entry name" value="Apaf_helical"/>
</dbReference>
<gene>
    <name evidence="10" type="ORF">CEY00_Acc12912</name>
</gene>
<keyword evidence="5" id="KW-0611">Plant defense</keyword>
<dbReference type="STRING" id="1590841.A0A2R6R0P5"/>
<dbReference type="SUPFAM" id="SSF52540">
    <property type="entry name" value="P-loop containing nucleoside triphosphate hydrolases"/>
    <property type="match status" value="1"/>
</dbReference>
<evidence type="ECO:0000256" key="5">
    <source>
        <dbReference type="ARBA" id="ARBA00022821"/>
    </source>
</evidence>
<dbReference type="GO" id="GO:0006952">
    <property type="term" value="P:defense response"/>
    <property type="evidence" value="ECO:0007669"/>
    <property type="project" value="UniProtKB-KW"/>
</dbReference>
<dbReference type="PANTHER" id="PTHR11017">
    <property type="entry name" value="LEUCINE-RICH REPEAT-CONTAINING PROTEIN"/>
    <property type="match status" value="1"/>
</dbReference>
<dbReference type="InterPro" id="IPR002182">
    <property type="entry name" value="NB-ARC"/>
</dbReference>
<dbReference type="PRINTS" id="PR00364">
    <property type="entry name" value="DISEASERSIST"/>
</dbReference>
<dbReference type="Gene3D" id="3.40.50.300">
    <property type="entry name" value="P-loop containing nucleotide triphosphate hydrolases"/>
    <property type="match status" value="1"/>
</dbReference>
<dbReference type="PANTHER" id="PTHR11017:SF271">
    <property type="entry name" value="DISEASE RESISTANCE PROTEIN (TIR-NBS-LRR CLASS) FAMILY"/>
    <property type="match status" value="1"/>
</dbReference>
<dbReference type="PROSITE" id="PS50104">
    <property type="entry name" value="TIR"/>
    <property type="match status" value="1"/>
</dbReference>
<dbReference type="EC" id="3.2.2.6" evidence="1"/>
<dbReference type="Pfam" id="PF23282">
    <property type="entry name" value="WHD_ROQ1"/>
    <property type="match status" value="1"/>
</dbReference>
<evidence type="ECO:0000256" key="1">
    <source>
        <dbReference type="ARBA" id="ARBA00011982"/>
    </source>
</evidence>
<keyword evidence="11" id="KW-1185">Reference proteome</keyword>
<evidence type="ECO:0000256" key="3">
    <source>
        <dbReference type="ARBA" id="ARBA00022737"/>
    </source>
</evidence>
<dbReference type="Pfam" id="PF01582">
    <property type="entry name" value="TIR"/>
    <property type="match status" value="1"/>
</dbReference>
<dbReference type="Gene3D" id="1.10.8.430">
    <property type="entry name" value="Helical domain of apoptotic protease-activating factors"/>
    <property type="match status" value="1"/>
</dbReference>
<dbReference type="OrthoDB" id="1936883at2759"/>
<feature type="compositionally biased region" description="Basic and acidic residues" evidence="8">
    <location>
        <begin position="1093"/>
        <end position="1102"/>
    </location>
</feature>
<evidence type="ECO:0000256" key="8">
    <source>
        <dbReference type="SAM" id="MobiDB-lite"/>
    </source>
</evidence>